<organism evidence="2">
    <name type="scientific">Anguilla anguilla</name>
    <name type="common">European freshwater eel</name>
    <name type="synonym">Muraena anguilla</name>
    <dbReference type="NCBI Taxonomy" id="7936"/>
    <lineage>
        <taxon>Eukaryota</taxon>
        <taxon>Metazoa</taxon>
        <taxon>Chordata</taxon>
        <taxon>Craniata</taxon>
        <taxon>Vertebrata</taxon>
        <taxon>Euteleostomi</taxon>
        <taxon>Actinopterygii</taxon>
        <taxon>Neopterygii</taxon>
        <taxon>Teleostei</taxon>
        <taxon>Anguilliformes</taxon>
        <taxon>Anguillidae</taxon>
        <taxon>Anguilla</taxon>
    </lineage>
</organism>
<protein>
    <submittedName>
        <fullName evidence="2">Uncharacterized protein</fullName>
    </submittedName>
</protein>
<accession>A0A0E9P5L1</accession>
<reference evidence="2" key="1">
    <citation type="submission" date="2014-11" db="EMBL/GenBank/DDBJ databases">
        <authorList>
            <person name="Amaro Gonzalez C."/>
        </authorList>
    </citation>
    <scope>NUCLEOTIDE SEQUENCE</scope>
</reference>
<reference evidence="2" key="2">
    <citation type="journal article" date="2015" name="Fish Shellfish Immunol.">
        <title>Early steps in the European eel (Anguilla anguilla)-Vibrio vulnificus interaction in the gills: Role of the RtxA13 toxin.</title>
        <authorList>
            <person name="Callol A."/>
            <person name="Pajuelo D."/>
            <person name="Ebbesson L."/>
            <person name="Teles M."/>
            <person name="MacKenzie S."/>
            <person name="Amaro C."/>
        </authorList>
    </citation>
    <scope>NUCLEOTIDE SEQUENCE</scope>
</reference>
<feature type="compositionally biased region" description="Acidic residues" evidence="1">
    <location>
        <begin position="12"/>
        <end position="27"/>
    </location>
</feature>
<sequence length="40" mass="4769">MALKEKMITNGEPDEDEEEEEEEEEEDMVVWLNIVQFTLP</sequence>
<dbReference type="AlphaFoldDB" id="A0A0E9P5L1"/>
<evidence type="ECO:0000256" key="1">
    <source>
        <dbReference type="SAM" id="MobiDB-lite"/>
    </source>
</evidence>
<proteinExistence type="predicted"/>
<name>A0A0E9P5L1_ANGAN</name>
<dbReference type="EMBL" id="GBXM01108796">
    <property type="protein sequence ID" value="JAG99780.1"/>
    <property type="molecule type" value="Transcribed_RNA"/>
</dbReference>
<feature type="region of interest" description="Disordered" evidence="1">
    <location>
        <begin position="1"/>
        <end position="27"/>
    </location>
</feature>
<evidence type="ECO:0000313" key="2">
    <source>
        <dbReference type="EMBL" id="JAG99780.1"/>
    </source>
</evidence>